<evidence type="ECO:0000313" key="3">
    <source>
        <dbReference type="Proteomes" id="UP000076154"/>
    </source>
</evidence>
<feature type="compositionally biased region" description="Basic and acidic residues" evidence="1">
    <location>
        <begin position="258"/>
        <end position="276"/>
    </location>
</feature>
<dbReference type="Proteomes" id="UP000076154">
    <property type="component" value="Unassembled WGS sequence"/>
</dbReference>
<name>A0A369JXH7_HYPMA</name>
<keyword evidence="3" id="KW-1185">Reference proteome</keyword>
<reference evidence="2" key="1">
    <citation type="submission" date="2018-04" db="EMBL/GenBank/DDBJ databases">
        <title>Whole genome sequencing of Hypsizygus marmoreus.</title>
        <authorList>
            <person name="Choi I.-G."/>
            <person name="Min B."/>
            <person name="Kim J.-G."/>
            <person name="Kim S."/>
            <person name="Oh Y.-L."/>
            <person name="Kong W.-S."/>
            <person name="Park H."/>
            <person name="Jeong J."/>
            <person name="Song E.-S."/>
        </authorList>
    </citation>
    <scope>NUCLEOTIDE SEQUENCE [LARGE SCALE GENOMIC DNA]</scope>
    <source>
        <strain evidence="2">51987-8</strain>
    </source>
</reference>
<feature type="region of interest" description="Disordered" evidence="1">
    <location>
        <begin position="168"/>
        <end position="214"/>
    </location>
</feature>
<feature type="region of interest" description="Disordered" evidence="1">
    <location>
        <begin position="244"/>
        <end position="303"/>
    </location>
</feature>
<gene>
    <name evidence="2" type="ORF">Hypma_006341</name>
</gene>
<evidence type="ECO:0000313" key="2">
    <source>
        <dbReference type="EMBL" id="RDB26032.1"/>
    </source>
</evidence>
<dbReference type="EMBL" id="LUEZ02000040">
    <property type="protein sequence ID" value="RDB26032.1"/>
    <property type="molecule type" value="Genomic_DNA"/>
</dbReference>
<accession>A0A369JXH7</accession>
<protein>
    <submittedName>
        <fullName evidence="2">Uncharacterized protein</fullName>
    </submittedName>
</protein>
<evidence type="ECO:0000256" key="1">
    <source>
        <dbReference type="SAM" id="MobiDB-lite"/>
    </source>
</evidence>
<proteinExistence type="predicted"/>
<dbReference type="AlphaFoldDB" id="A0A369JXH7"/>
<comment type="caution">
    <text evidence="2">The sequence shown here is derived from an EMBL/GenBank/DDBJ whole genome shotgun (WGS) entry which is preliminary data.</text>
</comment>
<sequence length="407" mass="46654">MPSRLPNPWLQMPRSVVQPELVVILRYFRSNNPDQQSYSDHYPYELPRPDDDKKHFKVFFFEHLGRGPPPHDISANPGDLYIDQDRRVVYVGGKDLSWQQWNGCQNAAPGPPRTLVNVVAHPILKKRYLWKSGPRGHPCLGWITRDALQRLKIGPNRPEDPVPMLYEIYGTSRSASDTDTSNRKRRRGDEEDSPCPERPRTAHSPSSTASVKRKRPAAIYSASLTEVQLHDNFDFDRFGTGVSADEGSEYIQSDDGNDSDRGQSPDAQSEGHRPLADHASGSACMAAKREEPEETDEWDEKLESSTLIPRSEFSFFQELNEARRNAECEARNFQRERDSDRFRREELSRLDAEQRLTDFEKNSYELKNEKTARLVAEEEVARLHKRITKLRGAVKAIQSTLSNDPHD</sequence>
<dbReference type="OrthoDB" id="3035480at2759"/>
<organism evidence="2 3">
    <name type="scientific">Hypsizygus marmoreus</name>
    <name type="common">White beech mushroom</name>
    <name type="synonym">Agaricus marmoreus</name>
    <dbReference type="NCBI Taxonomy" id="39966"/>
    <lineage>
        <taxon>Eukaryota</taxon>
        <taxon>Fungi</taxon>
        <taxon>Dikarya</taxon>
        <taxon>Basidiomycota</taxon>
        <taxon>Agaricomycotina</taxon>
        <taxon>Agaricomycetes</taxon>
        <taxon>Agaricomycetidae</taxon>
        <taxon>Agaricales</taxon>
        <taxon>Tricholomatineae</taxon>
        <taxon>Lyophyllaceae</taxon>
        <taxon>Hypsizygus</taxon>
    </lineage>
</organism>
<dbReference type="InParanoid" id="A0A369JXH7"/>
<dbReference type="STRING" id="39966.A0A369JXH7"/>